<dbReference type="Pfam" id="PF03184">
    <property type="entry name" value="DDE_1"/>
    <property type="match status" value="1"/>
</dbReference>
<reference evidence="2" key="1">
    <citation type="journal article" date="2021" name="Sci. Adv.">
        <title>The American lobster genome reveals insights on longevity, neural, and immune adaptations.</title>
        <authorList>
            <person name="Polinski J.M."/>
            <person name="Zimin A.V."/>
            <person name="Clark K.F."/>
            <person name="Kohn A.B."/>
            <person name="Sadowski N."/>
            <person name="Timp W."/>
            <person name="Ptitsyn A."/>
            <person name="Khanna P."/>
            <person name="Romanova D.Y."/>
            <person name="Williams P."/>
            <person name="Greenwood S.J."/>
            <person name="Moroz L.L."/>
            <person name="Walt D.R."/>
            <person name="Bodnar A.G."/>
        </authorList>
    </citation>
    <scope>NUCLEOTIDE SEQUENCE</scope>
    <source>
        <strain evidence="2">GMGI-L3</strain>
    </source>
</reference>
<dbReference type="PANTHER" id="PTHR19303">
    <property type="entry name" value="TRANSPOSON"/>
    <property type="match status" value="1"/>
</dbReference>
<dbReference type="InterPro" id="IPR050863">
    <property type="entry name" value="CenT-Element_Derived"/>
</dbReference>
<organism evidence="2 3">
    <name type="scientific">Homarus americanus</name>
    <name type="common">American lobster</name>
    <dbReference type="NCBI Taxonomy" id="6706"/>
    <lineage>
        <taxon>Eukaryota</taxon>
        <taxon>Metazoa</taxon>
        <taxon>Ecdysozoa</taxon>
        <taxon>Arthropoda</taxon>
        <taxon>Crustacea</taxon>
        <taxon>Multicrustacea</taxon>
        <taxon>Malacostraca</taxon>
        <taxon>Eumalacostraca</taxon>
        <taxon>Eucarida</taxon>
        <taxon>Decapoda</taxon>
        <taxon>Pleocyemata</taxon>
        <taxon>Astacidea</taxon>
        <taxon>Nephropoidea</taxon>
        <taxon>Nephropidae</taxon>
        <taxon>Homarus</taxon>
    </lineage>
</organism>
<feature type="domain" description="DDE-1" evidence="1">
    <location>
        <begin position="4"/>
        <end position="119"/>
    </location>
</feature>
<evidence type="ECO:0000313" key="3">
    <source>
        <dbReference type="Proteomes" id="UP000747542"/>
    </source>
</evidence>
<protein>
    <submittedName>
        <fullName evidence="2">Tigger transposable element-derived protein 7-like 35</fullName>
    </submittedName>
</protein>
<accession>A0A8J5JZD4</accession>
<comment type="caution">
    <text evidence="2">The sequence shown here is derived from an EMBL/GenBank/DDBJ whole genome shotgun (WGS) entry which is preliminary data.</text>
</comment>
<dbReference type="Proteomes" id="UP000747542">
    <property type="component" value="Unassembled WGS sequence"/>
</dbReference>
<evidence type="ECO:0000259" key="1">
    <source>
        <dbReference type="Pfam" id="PF03184"/>
    </source>
</evidence>
<gene>
    <name evidence="2" type="primary">TIGD7-L35</name>
    <name evidence="2" type="ORF">Hamer_G007189</name>
</gene>
<dbReference type="PANTHER" id="PTHR19303:SF73">
    <property type="entry name" value="PROTEIN PDC2"/>
    <property type="match status" value="1"/>
</dbReference>
<sequence length="120" mass="13264">MAKDCVSILVCANADGTHRLKPMVVGKATKPQALKNIMNALSVIYKGNKAAWFTCNIFHTWFHTHNVPVIIKYQTEEPGISRDNVKVILLLHNAPAHSALEELVGHGGRIKVLYLPPNTI</sequence>
<proteinExistence type="predicted"/>
<evidence type="ECO:0000313" key="2">
    <source>
        <dbReference type="EMBL" id="KAG7165371.1"/>
    </source>
</evidence>
<dbReference type="GO" id="GO:0003677">
    <property type="term" value="F:DNA binding"/>
    <property type="evidence" value="ECO:0007669"/>
    <property type="project" value="TreeGrafter"/>
</dbReference>
<dbReference type="InterPro" id="IPR004875">
    <property type="entry name" value="DDE_SF_endonuclease_dom"/>
</dbReference>
<name>A0A8J5JZD4_HOMAM</name>
<dbReference type="GO" id="GO:0005634">
    <property type="term" value="C:nucleus"/>
    <property type="evidence" value="ECO:0007669"/>
    <property type="project" value="TreeGrafter"/>
</dbReference>
<dbReference type="AlphaFoldDB" id="A0A8J5JZD4"/>
<keyword evidence="3" id="KW-1185">Reference proteome</keyword>
<dbReference type="EMBL" id="JAHLQT010024345">
    <property type="protein sequence ID" value="KAG7165371.1"/>
    <property type="molecule type" value="Genomic_DNA"/>
</dbReference>